<sequence length="189" mass="21355">MGSKQNLPLASAVSATDWTRGSKTADIVLIEYGDFQCPACAAFYPMMAQLEREFGDDIQVVFRHFPLQQIHANAGIAAQAAEAAGLQGKFWEMHDMLFEHQQEWSNRKDAEDIFMQYAQRIDLDIEGFKRDIDLSSIKKKIEDDYRSGIASGVSGTPTIFLNGNNIRNPRSYNELRDIVRSLFKGEAEQ</sequence>
<dbReference type="GO" id="GO:0016491">
    <property type="term" value="F:oxidoreductase activity"/>
    <property type="evidence" value="ECO:0007669"/>
    <property type="project" value="UniProtKB-KW"/>
</dbReference>
<evidence type="ECO:0000256" key="5">
    <source>
        <dbReference type="ARBA" id="ARBA00023284"/>
    </source>
</evidence>
<name>A0A1G2FXP1_9BACT</name>
<comment type="caution">
    <text evidence="7">The sequence shown here is derived from an EMBL/GenBank/DDBJ whole genome shotgun (WGS) entry which is preliminary data.</text>
</comment>
<dbReference type="InterPro" id="IPR013766">
    <property type="entry name" value="Thioredoxin_domain"/>
</dbReference>
<dbReference type="SUPFAM" id="SSF52833">
    <property type="entry name" value="Thioredoxin-like"/>
    <property type="match status" value="1"/>
</dbReference>
<evidence type="ECO:0000259" key="6">
    <source>
        <dbReference type="PROSITE" id="PS51352"/>
    </source>
</evidence>
<evidence type="ECO:0000256" key="3">
    <source>
        <dbReference type="ARBA" id="ARBA00023002"/>
    </source>
</evidence>
<dbReference type="Pfam" id="PF13462">
    <property type="entry name" value="Thioredoxin_4"/>
    <property type="match status" value="1"/>
</dbReference>
<dbReference type="AlphaFoldDB" id="A0A1G2FXP1"/>
<gene>
    <name evidence="7" type="ORF">A2W41_03475</name>
</gene>
<keyword evidence="2" id="KW-0732">Signal</keyword>
<feature type="domain" description="Thioredoxin" evidence="6">
    <location>
        <begin position="1"/>
        <end position="184"/>
    </location>
</feature>
<evidence type="ECO:0000313" key="8">
    <source>
        <dbReference type="Proteomes" id="UP000176700"/>
    </source>
</evidence>
<organism evidence="7 8">
    <name type="scientific">Candidatus Ryanbacteria bacterium RIFCSPHIGHO2_01_45_13</name>
    <dbReference type="NCBI Taxonomy" id="1802112"/>
    <lineage>
        <taxon>Bacteria</taxon>
        <taxon>Candidatus Ryaniibacteriota</taxon>
    </lineage>
</organism>
<dbReference type="Gene3D" id="3.40.30.10">
    <property type="entry name" value="Glutaredoxin"/>
    <property type="match status" value="1"/>
</dbReference>
<dbReference type="InterPro" id="IPR012336">
    <property type="entry name" value="Thioredoxin-like_fold"/>
</dbReference>
<evidence type="ECO:0000256" key="4">
    <source>
        <dbReference type="ARBA" id="ARBA00023157"/>
    </source>
</evidence>
<dbReference type="EMBL" id="MHNI01000018">
    <property type="protein sequence ID" value="OGZ42492.1"/>
    <property type="molecule type" value="Genomic_DNA"/>
</dbReference>
<proteinExistence type="inferred from homology"/>
<protein>
    <recommendedName>
        <fullName evidence="6">Thioredoxin domain-containing protein</fullName>
    </recommendedName>
</protein>
<accession>A0A1G2FXP1</accession>
<dbReference type="PANTHER" id="PTHR13887">
    <property type="entry name" value="GLUTATHIONE S-TRANSFERASE KAPPA"/>
    <property type="match status" value="1"/>
</dbReference>
<dbReference type="PROSITE" id="PS51352">
    <property type="entry name" value="THIOREDOXIN_2"/>
    <property type="match status" value="1"/>
</dbReference>
<evidence type="ECO:0000256" key="2">
    <source>
        <dbReference type="ARBA" id="ARBA00022729"/>
    </source>
</evidence>
<keyword evidence="4" id="KW-1015">Disulfide bond</keyword>
<reference evidence="7 8" key="1">
    <citation type="journal article" date="2016" name="Nat. Commun.">
        <title>Thousands of microbial genomes shed light on interconnected biogeochemical processes in an aquifer system.</title>
        <authorList>
            <person name="Anantharaman K."/>
            <person name="Brown C.T."/>
            <person name="Hug L.A."/>
            <person name="Sharon I."/>
            <person name="Castelle C.J."/>
            <person name="Probst A.J."/>
            <person name="Thomas B.C."/>
            <person name="Singh A."/>
            <person name="Wilkins M.J."/>
            <person name="Karaoz U."/>
            <person name="Brodie E.L."/>
            <person name="Williams K.H."/>
            <person name="Hubbard S.S."/>
            <person name="Banfield J.F."/>
        </authorList>
    </citation>
    <scope>NUCLEOTIDE SEQUENCE [LARGE SCALE GENOMIC DNA]</scope>
</reference>
<dbReference type="Proteomes" id="UP000176700">
    <property type="component" value="Unassembled WGS sequence"/>
</dbReference>
<dbReference type="PANTHER" id="PTHR13887:SF14">
    <property type="entry name" value="DISULFIDE BOND FORMATION PROTEIN D"/>
    <property type="match status" value="1"/>
</dbReference>
<keyword evidence="3" id="KW-0560">Oxidoreductase</keyword>
<comment type="similarity">
    <text evidence="1">Belongs to the thioredoxin family. DsbA subfamily.</text>
</comment>
<evidence type="ECO:0000313" key="7">
    <source>
        <dbReference type="EMBL" id="OGZ42492.1"/>
    </source>
</evidence>
<dbReference type="InterPro" id="IPR036249">
    <property type="entry name" value="Thioredoxin-like_sf"/>
</dbReference>
<evidence type="ECO:0000256" key="1">
    <source>
        <dbReference type="ARBA" id="ARBA00005791"/>
    </source>
</evidence>
<keyword evidence="5" id="KW-0676">Redox-active center</keyword>